<sequence length="80" mass="9642">MIGTNDILKNHSFLTMRTGFMRIMCQLPSLKMKQIRVITIPPVRFATKQQNKQITYFNKFLSKLKIQQFDINRFIRKYKT</sequence>
<dbReference type="Gene3D" id="3.40.50.1110">
    <property type="entry name" value="SGNH hydrolase"/>
    <property type="match status" value="1"/>
</dbReference>
<evidence type="ECO:0000313" key="1">
    <source>
        <dbReference type="EMBL" id="KAK4873411.1"/>
    </source>
</evidence>
<protein>
    <submittedName>
        <fullName evidence="1">Uncharacterized protein</fullName>
    </submittedName>
</protein>
<dbReference type="SUPFAM" id="SSF52266">
    <property type="entry name" value="SGNH hydrolase"/>
    <property type="match status" value="1"/>
</dbReference>
<dbReference type="EMBL" id="JARPUR010000007">
    <property type="protein sequence ID" value="KAK4873411.1"/>
    <property type="molecule type" value="Genomic_DNA"/>
</dbReference>
<organism evidence="1 2">
    <name type="scientific">Aquatica leii</name>
    <dbReference type="NCBI Taxonomy" id="1421715"/>
    <lineage>
        <taxon>Eukaryota</taxon>
        <taxon>Metazoa</taxon>
        <taxon>Ecdysozoa</taxon>
        <taxon>Arthropoda</taxon>
        <taxon>Hexapoda</taxon>
        <taxon>Insecta</taxon>
        <taxon>Pterygota</taxon>
        <taxon>Neoptera</taxon>
        <taxon>Endopterygota</taxon>
        <taxon>Coleoptera</taxon>
        <taxon>Polyphaga</taxon>
        <taxon>Elateriformia</taxon>
        <taxon>Elateroidea</taxon>
        <taxon>Lampyridae</taxon>
        <taxon>Luciolinae</taxon>
        <taxon>Aquatica</taxon>
    </lineage>
</organism>
<gene>
    <name evidence="1" type="ORF">RN001_015440</name>
</gene>
<keyword evidence="2" id="KW-1185">Reference proteome</keyword>
<name>A0AAN7P3E6_9COLE</name>
<proteinExistence type="predicted"/>
<reference evidence="2" key="1">
    <citation type="submission" date="2023-01" db="EMBL/GenBank/DDBJ databases">
        <title>Key to firefly adult light organ development and bioluminescence: homeobox transcription factors regulate luciferase expression and transportation to peroxisome.</title>
        <authorList>
            <person name="Fu X."/>
        </authorList>
    </citation>
    <scope>NUCLEOTIDE SEQUENCE [LARGE SCALE GENOMIC DNA]</scope>
</reference>
<dbReference type="AlphaFoldDB" id="A0AAN7P3E6"/>
<evidence type="ECO:0000313" key="2">
    <source>
        <dbReference type="Proteomes" id="UP001353858"/>
    </source>
</evidence>
<comment type="caution">
    <text evidence="1">The sequence shown here is derived from an EMBL/GenBank/DDBJ whole genome shotgun (WGS) entry which is preliminary data.</text>
</comment>
<accession>A0AAN7P3E6</accession>
<dbReference type="Proteomes" id="UP001353858">
    <property type="component" value="Unassembled WGS sequence"/>
</dbReference>
<dbReference type="InterPro" id="IPR036514">
    <property type="entry name" value="SGNH_hydro_sf"/>
</dbReference>